<reference evidence="2 3" key="1">
    <citation type="journal article" date="2012" name="BMC Genomics">
        <title>Comparative genomics of the white-rot fungi, Phanerochaete carnosa and P. chrysosporium, to elucidate the genetic basis of the distinct wood types they colonize.</title>
        <authorList>
            <person name="Suzuki H."/>
            <person name="MacDonald J."/>
            <person name="Syed K."/>
            <person name="Salamov A."/>
            <person name="Hori C."/>
            <person name="Aerts A."/>
            <person name="Henrissat B."/>
            <person name="Wiebenga A."/>
            <person name="vanKuyk P.A."/>
            <person name="Barry K."/>
            <person name="Lindquist E."/>
            <person name="LaButti K."/>
            <person name="Lapidus A."/>
            <person name="Lucas S."/>
            <person name="Coutinho P."/>
            <person name="Gong Y."/>
            <person name="Samejima M."/>
            <person name="Mahadevan R."/>
            <person name="Abou-Zaid M."/>
            <person name="de Vries R.P."/>
            <person name="Igarashi K."/>
            <person name="Yadav J.S."/>
            <person name="Grigoriev I.V."/>
            <person name="Master E.R."/>
        </authorList>
    </citation>
    <scope>NUCLEOTIDE SEQUENCE [LARGE SCALE GENOMIC DNA]</scope>
    <source>
        <strain evidence="2 3">HHB-10118-sp</strain>
    </source>
</reference>
<sequence length="111" mass="12070">MRCCPRASACSVVVAAMLALQSVSDPQPQSELLGTPFTPPYLARDGGNPIWLAKMGTVESTRFLSLVIRLHDSKNAGYFIEAVGKRLEKLDPELEGLRRPDVSGGESHGRF</sequence>
<dbReference type="Proteomes" id="UP000008370">
    <property type="component" value="Unassembled WGS sequence"/>
</dbReference>
<feature type="chain" id="PRO_5003885043" evidence="1">
    <location>
        <begin position="25"/>
        <end position="111"/>
    </location>
</feature>
<proteinExistence type="predicted"/>
<accession>K5VQP1</accession>
<name>K5VQP1_PHACS</name>
<evidence type="ECO:0000313" key="3">
    <source>
        <dbReference type="Proteomes" id="UP000008370"/>
    </source>
</evidence>
<dbReference type="RefSeq" id="XP_007398460.1">
    <property type="nucleotide sequence ID" value="XM_007398398.1"/>
</dbReference>
<keyword evidence="1" id="KW-0732">Signal</keyword>
<dbReference type="InParanoid" id="K5VQP1"/>
<gene>
    <name evidence="2" type="ORF">PHACADRAFT_186350</name>
</gene>
<dbReference type="GeneID" id="18910345"/>
<dbReference type="KEGG" id="pco:PHACADRAFT_186350"/>
<evidence type="ECO:0000256" key="1">
    <source>
        <dbReference type="SAM" id="SignalP"/>
    </source>
</evidence>
<feature type="signal peptide" evidence="1">
    <location>
        <begin position="1"/>
        <end position="24"/>
    </location>
</feature>
<keyword evidence="3" id="KW-1185">Reference proteome</keyword>
<protein>
    <submittedName>
        <fullName evidence="2">Uncharacterized protein</fullName>
    </submittedName>
</protein>
<dbReference type="HOGENOM" id="CLU_2159308_0_0_1"/>
<evidence type="ECO:0000313" key="2">
    <source>
        <dbReference type="EMBL" id="EKM53783.1"/>
    </source>
</evidence>
<dbReference type="EMBL" id="JH930474">
    <property type="protein sequence ID" value="EKM53783.1"/>
    <property type="molecule type" value="Genomic_DNA"/>
</dbReference>
<organism evidence="2 3">
    <name type="scientific">Phanerochaete carnosa (strain HHB-10118-sp)</name>
    <name type="common">White-rot fungus</name>
    <name type="synonym">Peniophora carnosa</name>
    <dbReference type="NCBI Taxonomy" id="650164"/>
    <lineage>
        <taxon>Eukaryota</taxon>
        <taxon>Fungi</taxon>
        <taxon>Dikarya</taxon>
        <taxon>Basidiomycota</taxon>
        <taxon>Agaricomycotina</taxon>
        <taxon>Agaricomycetes</taxon>
        <taxon>Polyporales</taxon>
        <taxon>Phanerochaetaceae</taxon>
        <taxon>Phanerochaete</taxon>
    </lineage>
</organism>
<dbReference type="AlphaFoldDB" id="K5VQP1"/>